<dbReference type="InterPro" id="IPR003689">
    <property type="entry name" value="ZIP"/>
</dbReference>
<dbReference type="Proteomes" id="UP000799118">
    <property type="component" value="Unassembled WGS sequence"/>
</dbReference>
<evidence type="ECO:0000256" key="5">
    <source>
        <dbReference type="ARBA" id="ARBA00023034"/>
    </source>
</evidence>
<protein>
    <submittedName>
        <fullName evidence="9">Zinc/iron permease</fullName>
    </submittedName>
</protein>
<evidence type="ECO:0000256" key="6">
    <source>
        <dbReference type="ARBA" id="ARBA00023136"/>
    </source>
</evidence>
<feature type="transmembrane region" description="Helical" evidence="8">
    <location>
        <begin position="184"/>
        <end position="209"/>
    </location>
</feature>
<dbReference type="EMBL" id="ML769562">
    <property type="protein sequence ID" value="KAE9393887.1"/>
    <property type="molecule type" value="Genomic_DNA"/>
</dbReference>
<comment type="subcellular location">
    <subcellularLocation>
        <location evidence="1">Endomembrane system</location>
        <topology evidence="1">Multi-pass membrane protein</topology>
    </subcellularLocation>
    <subcellularLocation>
        <location evidence="2">Golgi apparatus membrane</location>
    </subcellularLocation>
</comment>
<evidence type="ECO:0000256" key="3">
    <source>
        <dbReference type="ARBA" id="ARBA00022692"/>
    </source>
</evidence>
<feature type="transmembrane region" description="Helical" evidence="8">
    <location>
        <begin position="62"/>
        <end position="81"/>
    </location>
</feature>
<accession>A0A6A4H9J5</accession>
<feature type="region of interest" description="Disordered" evidence="7">
    <location>
        <begin position="123"/>
        <end position="143"/>
    </location>
</feature>
<evidence type="ECO:0000256" key="1">
    <source>
        <dbReference type="ARBA" id="ARBA00004127"/>
    </source>
</evidence>
<keyword evidence="6 8" id="KW-0472">Membrane</keyword>
<dbReference type="GO" id="GO:0006829">
    <property type="term" value="P:zinc ion transport"/>
    <property type="evidence" value="ECO:0007669"/>
    <property type="project" value="InterPro"/>
</dbReference>
<keyword evidence="4 8" id="KW-1133">Transmembrane helix</keyword>
<feature type="transmembrane region" description="Helical" evidence="8">
    <location>
        <begin position="29"/>
        <end position="50"/>
    </location>
</feature>
<evidence type="ECO:0000256" key="8">
    <source>
        <dbReference type="SAM" id="Phobius"/>
    </source>
</evidence>
<dbReference type="GO" id="GO:0046873">
    <property type="term" value="F:metal ion transmembrane transporter activity"/>
    <property type="evidence" value="ECO:0007669"/>
    <property type="project" value="InterPro"/>
</dbReference>
<feature type="transmembrane region" description="Helical" evidence="8">
    <location>
        <begin position="289"/>
        <end position="307"/>
    </location>
</feature>
<dbReference type="OrthoDB" id="19859at2759"/>
<keyword evidence="5" id="KW-0333">Golgi apparatus</keyword>
<evidence type="ECO:0000256" key="4">
    <source>
        <dbReference type="ARBA" id="ARBA00022989"/>
    </source>
</evidence>
<keyword evidence="3 8" id="KW-0812">Transmembrane</keyword>
<keyword evidence="10" id="KW-1185">Reference proteome</keyword>
<dbReference type="InterPro" id="IPR045891">
    <property type="entry name" value="ZIP9"/>
</dbReference>
<feature type="transmembrane region" description="Helical" evidence="8">
    <location>
        <begin position="221"/>
        <end position="244"/>
    </location>
</feature>
<dbReference type="PANTHER" id="PTHR16133:SF0">
    <property type="entry name" value="ZINC_IRON REGULATED TRANSPORTER-RELATED PROTEIN 102B, ISOFORM E"/>
    <property type="match status" value="1"/>
</dbReference>
<reference evidence="9" key="1">
    <citation type="journal article" date="2019" name="Environ. Microbiol.">
        <title>Fungal ecological strategies reflected in gene transcription - a case study of two litter decomposers.</title>
        <authorList>
            <person name="Barbi F."/>
            <person name="Kohler A."/>
            <person name="Barry K."/>
            <person name="Baskaran P."/>
            <person name="Daum C."/>
            <person name="Fauchery L."/>
            <person name="Ihrmark K."/>
            <person name="Kuo A."/>
            <person name="LaButti K."/>
            <person name="Lipzen A."/>
            <person name="Morin E."/>
            <person name="Grigoriev I.V."/>
            <person name="Henrissat B."/>
            <person name="Lindahl B."/>
            <person name="Martin F."/>
        </authorList>
    </citation>
    <scope>NUCLEOTIDE SEQUENCE</scope>
    <source>
        <strain evidence="9">JB14</strain>
    </source>
</reference>
<sequence length="308" mass="32379">MTTLLGGASFGCGMLPLSFVFSKSHLMRLTTVGSGLLLGTALGVIIPEGIEALGDAHPTEEISGSSIALSLLCGFTFMLIIEQLLTPHSHSPASNSISMSNVKSSRPTEVEFDAELGDLEVEQGMPRSQIDMPTPTTSTYQEPSGEMQAIPLTLGLVIHSLADGFALGVSFFPALSDSKESSNLSFIVFLAIIIHKLPTSLALTSSLLATSLPRPQCKKHLAAFSASTPIAAVLTYLALSFFGGNEHPDWPGIALLLSGGTFLNVATLVSHRSEANSSGEMSDRTRVSLTILGIFIPFVLSSVLGHGH</sequence>
<dbReference type="AlphaFoldDB" id="A0A6A4H9J5"/>
<evidence type="ECO:0000313" key="10">
    <source>
        <dbReference type="Proteomes" id="UP000799118"/>
    </source>
</evidence>
<proteinExistence type="predicted"/>
<name>A0A6A4H9J5_9AGAR</name>
<organism evidence="9 10">
    <name type="scientific">Gymnopus androsaceus JB14</name>
    <dbReference type="NCBI Taxonomy" id="1447944"/>
    <lineage>
        <taxon>Eukaryota</taxon>
        <taxon>Fungi</taxon>
        <taxon>Dikarya</taxon>
        <taxon>Basidiomycota</taxon>
        <taxon>Agaricomycotina</taxon>
        <taxon>Agaricomycetes</taxon>
        <taxon>Agaricomycetidae</taxon>
        <taxon>Agaricales</taxon>
        <taxon>Marasmiineae</taxon>
        <taxon>Omphalotaceae</taxon>
        <taxon>Gymnopus</taxon>
    </lineage>
</organism>
<feature type="transmembrane region" description="Helical" evidence="8">
    <location>
        <begin position="149"/>
        <end position="172"/>
    </location>
</feature>
<evidence type="ECO:0000313" key="9">
    <source>
        <dbReference type="EMBL" id="KAE9393887.1"/>
    </source>
</evidence>
<gene>
    <name evidence="9" type="ORF">BT96DRAFT_863218</name>
</gene>
<dbReference type="GO" id="GO:0000139">
    <property type="term" value="C:Golgi membrane"/>
    <property type="evidence" value="ECO:0007669"/>
    <property type="project" value="UniProtKB-SubCell"/>
</dbReference>
<evidence type="ECO:0000256" key="2">
    <source>
        <dbReference type="ARBA" id="ARBA00004394"/>
    </source>
</evidence>
<evidence type="ECO:0000256" key="7">
    <source>
        <dbReference type="SAM" id="MobiDB-lite"/>
    </source>
</evidence>
<dbReference type="PANTHER" id="PTHR16133">
    <property type="entry name" value="SOLUTE CARRIER FAMILY 39 ZINC TRANSPORTER , MEMBER 9-RELATED"/>
    <property type="match status" value="1"/>
</dbReference>
<feature type="transmembrane region" description="Helical" evidence="8">
    <location>
        <begin position="250"/>
        <end position="269"/>
    </location>
</feature>
<dbReference type="Pfam" id="PF02535">
    <property type="entry name" value="Zip"/>
    <property type="match status" value="1"/>
</dbReference>
<feature type="transmembrane region" description="Helical" evidence="8">
    <location>
        <begin position="6"/>
        <end position="22"/>
    </location>
</feature>